<evidence type="ECO:0000313" key="2">
    <source>
        <dbReference type="EMBL" id="KAK4496065.1"/>
    </source>
</evidence>
<evidence type="ECO:0000256" key="1">
    <source>
        <dbReference type="SAM" id="Phobius"/>
    </source>
</evidence>
<dbReference type="PANTHER" id="PTHR36978">
    <property type="entry name" value="P-LOOP CONTAINING NUCLEOTIDE TRIPHOSPHATE HYDROLASE"/>
    <property type="match status" value="1"/>
</dbReference>
<sequence>MKAALQVLGHKNVHHGYELYVHPEQCDFWRRAWDAKAKPESSPHFPPGSWDKLLGPYSAVTDMPAACFGPELIAAYPDAKVVLSMRGVDTWYESFNTGVIETFWDNQHITGAMSWLDPELMRPVHQMWHRLFGDADGYFNATSREEMQKNSKQVYERHNTEIMEACPPERLLKFEVKDGWEPLCSFLGVPVPDQPFPRVNEGDAVKDVVATYMKRSMTKVGRNLAIGTAILGLSIQGLRMLIAT</sequence>
<keyword evidence="1" id="KW-0812">Transmembrane</keyword>
<dbReference type="PANTHER" id="PTHR36978:SF4">
    <property type="entry name" value="P-LOOP CONTAINING NUCLEOSIDE TRIPHOSPHATE HYDROLASE PROTEIN"/>
    <property type="match status" value="1"/>
</dbReference>
<organism evidence="2 3">
    <name type="scientific">Zasmidium cellare</name>
    <name type="common">Wine cellar mold</name>
    <name type="synonym">Racodium cellare</name>
    <dbReference type="NCBI Taxonomy" id="395010"/>
    <lineage>
        <taxon>Eukaryota</taxon>
        <taxon>Fungi</taxon>
        <taxon>Dikarya</taxon>
        <taxon>Ascomycota</taxon>
        <taxon>Pezizomycotina</taxon>
        <taxon>Dothideomycetes</taxon>
        <taxon>Dothideomycetidae</taxon>
        <taxon>Mycosphaerellales</taxon>
        <taxon>Mycosphaerellaceae</taxon>
        <taxon>Zasmidium</taxon>
    </lineage>
</organism>
<dbReference type="InterPro" id="IPR040632">
    <property type="entry name" value="Sulfotransfer_4"/>
</dbReference>
<dbReference type="Gene3D" id="3.40.50.300">
    <property type="entry name" value="P-loop containing nucleotide triphosphate hydrolases"/>
    <property type="match status" value="1"/>
</dbReference>
<protein>
    <recommendedName>
        <fullName evidence="4">Sulfotransferase</fullName>
    </recommendedName>
</protein>
<dbReference type="Proteomes" id="UP001305779">
    <property type="component" value="Unassembled WGS sequence"/>
</dbReference>
<proteinExistence type="predicted"/>
<accession>A0ABR0E3U2</accession>
<keyword evidence="1" id="KW-0472">Membrane</keyword>
<dbReference type="Pfam" id="PF17784">
    <property type="entry name" value="Sulfotransfer_4"/>
    <property type="match status" value="1"/>
</dbReference>
<gene>
    <name evidence="2" type="ORF">PRZ48_012044</name>
</gene>
<dbReference type="EMBL" id="JAXOVC010000010">
    <property type="protein sequence ID" value="KAK4496065.1"/>
    <property type="molecule type" value="Genomic_DNA"/>
</dbReference>
<comment type="caution">
    <text evidence="2">The sequence shown here is derived from an EMBL/GenBank/DDBJ whole genome shotgun (WGS) entry which is preliminary data.</text>
</comment>
<dbReference type="InterPro" id="IPR027417">
    <property type="entry name" value="P-loop_NTPase"/>
</dbReference>
<dbReference type="SUPFAM" id="SSF52540">
    <property type="entry name" value="P-loop containing nucleoside triphosphate hydrolases"/>
    <property type="match status" value="1"/>
</dbReference>
<keyword evidence="3" id="KW-1185">Reference proteome</keyword>
<name>A0ABR0E3U2_ZASCE</name>
<reference evidence="2 3" key="1">
    <citation type="journal article" date="2023" name="G3 (Bethesda)">
        <title>A chromosome-level genome assembly of Zasmidium syzygii isolated from banana leaves.</title>
        <authorList>
            <person name="van Westerhoven A.C."/>
            <person name="Mehrabi R."/>
            <person name="Talebi R."/>
            <person name="Steentjes M.B.F."/>
            <person name="Corcolon B."/>
            <person name="Chong P.A."/>
            <person name="Kema G.H.J."/>
            <person name="Seidl M.F."/>
        </authorList>
    </citation>
    <scope>NUCLEOTIDE SEQUENCE [LARGE SCALE GENOMIC DNA]</scope>
    <source>
        <strain evidence="2 3">P124</strain>
    </source>
</reference>
<evidence type="ECO:0000313" key="3">
    <source>
        <dbReference type="Proteomes" id="UP001305779"/>
    </source>
</evidence>
<feature type="transmembrane region" description="Helical" evidence="1">
    <location>
        <begin position="223"/>
        <end position="242"/>
    </location>
</feature>
<evidence type="ECO:0008006" key="4">
    <source>
        <dbReference type="Google" id="ProtNLM"/>
    </source>
</evidence>
<keyword evidence="1" id="KW-1133">Transmembrane helix</keyword>